<sequence>KKCSTDDDCDLELMCNIESHTCTCPQPYFWHEDIRACYGCAPD</sequence>
<dbReference type="Proteomes" id="UP000663823">
    <property type="component" value="Unassembled WGS sequence"/>
</dbReference>
<accession>A0A820BFA8</accession>
<protein>
    <submittedName>
        <fullName evidence="1">Uncharacterized protein</fullName>
    </submittedName>
</protein>
<gene>
    <name evidence="1" type="ORF">OTI717_LOCUS38755</name>
</gene>
<evidence type="ECO:0000313" key="2">
    <source>
        <dbReference type="Proteomes" id="UP000663823"/>
    </source>
</evidence>
<organism evidence="1 2">
    <name type="scientific">Rotaria sordida</name>
    <dbReference type="NCBI Taxonomy" id="392033"/>
    <lineage>
        <taxon>Eukaryota</taxon>
        <taxon>Metazoa</taxon>
        <taxon>Spiralia</taxon>
        <taxon>Gnathifera</taxon>
        <taxon>Rotifera</taxon>
        <taxon>Eurotatoria</taxon>
        <taxon>Bdelloidea</taxon>
        <taxon>Philodinida</taxon>
        <taxon>Philodinidae</taxon>
        <taxon>Rotaria</taxon>
    </lineage>
</organism>
<dbReference type="AlphaFoldDB" id="A0A820BFA8"/>
<feature type="non-terminal residue" evidence="1">
    <location>
        <position position="1"/>
    </location>
</feature>
<reference evidence="1" key="1">
    <citation type="submission" date="2021-02" db="EMBL/GenBank/DDBJ databases">
        <authorList>
            <person name="Nowell W R."/>
        </authorList>
    </citation>
    <scope>NUCLEOTIDE SEQUENCE</scope>
</reference>
<evidence type="ECO:0000313" key="1">
    <source>
        <dbReference type="EMBL" id="CAF4205533.1"/>
    </source>
</evidence>
<proteinExistence type="predicted"/>
<dbReference type="EMBL" id="CAJOAX010022211">
    <property type="protein sequence ID" value="CAF4205533.1"/>
    <property type="molecule type" value="Genomic_DNA"/>
</dbReference>
<comment type="caution">
    <text evidence="1">The sequence shown here is derived from an EMBL/GenBank/DDBJ whole genome shotgun (WGS) entry which is preliminary data.</text>
</comment>
<name>A0A820BFA8_9BILA</name>